<protein>
    <recommendedName>
        <fullName evidence="3">SMI1/KNR4 family protein</fullName>
    </recommendedName>
</protein>
<reference evidence="1 2" key="1">
    <citation type="submission" date="2023-07" db="EMBL/GenBank/DDBJ databases">
        <title>Genomic Encyclopedia of Type Strains, Phase IV (KMG-IV): sequencing the most valuable type-strain genomes for metagenomic binning, comparative biology and taxonomic classification.</title>
        <authorList>
            <person name="Goeker M."/>
        </authorList>
    </citation>
    <scope>NUCLEOTIDE SEQUENCE [LARGE SCALE GENOMIC DNA]</scope>
    <source>
        <strain evidence="1 2">DSM 19154</strain>
    </source>
</reference>
<name>A0ABT9YH09_9BACI</name>
<dbReference type="Gene3D" id="3.40.1580.10">
    <property type="entry name" value="SMI1/KNR4-like"/>
    <property type="match status" value="1"/>
</dbReference>
<dbReference type="RefSeq" id="WP_306981905.1">
    <property type="nucleotide sequence ID" value="NZ_JAUSUA010000002.1"/>
</dbReference>
<comment type="caution">
    <text evidence="1">The sequence shown here is derived from an EMBL/GenBank/DDBJ whole genome shotgun (WGS) entry which is preliminary data.</text>
</comment>
<accession>A0ABT9YH09</accession>
<dbReference type="EMBL" id="JAUSUA010000002">
    <property type="protein sequence ID" value="MDQ0206981.1"/>
    <property type="molecule type" value="Genomic_DNA"/>
</dbReference>
<proteinExistence type="predicted"/>
<gene>
    <name evidence="1" type="ORF">J2S05_001780</name>
</gene>
<evidence type="ECO:0008006" key="3">
    <source>
        <dbReference type="Google" id="ProtNLM"/>
    </source>
</evidence>
<organism evidence="1 2">
    <name type="scientific">Alkalicoccobacillus murimartini</name>
    <dbReference type="NCBI Taxonomy" id="171685"/>
    <lineage>
        <taxon>Bacteria</taxon>
        <taxon>Bacillati</taxon>
        <taxon>Bacillota</taxon>
        <taxon>Bacilli</taxon>
        <taxon>Bacillales</taxon>
        <taxon>Bacillaceae</taxon>
        <taxon>Alkalicoccobacillus</taxon>
    </lineage>
</organism>
<dbReference type="Pfam" id="PF14568">
    <property type="entry name" value="SUKH_6"/>
    <property type="match status" value="1"/>
</dbReference>
<dbReference type="InterPro" id="IPR037883">
    <property type="entry name" value="Knr4/Smi1-like_sf"/>
</dbReference>
<evidence type="ECO:0000313" key="1">
    <source>
        <dbReference type="EMBL" id="MDQ0206981.1"/>
    </source>
</evidence>
<evidence type="ECO:0000313" key="2">
    <source>
        <dbReference type="Proteomes" id="UP001225034"/>
    </source>
</evidence>
<dbReference type="Proteomes" id="UP001225034">
    <property type="component" value="Unassembled WGS sequence"/>
</dbReference>
<keyword evidence="2" id="KW-1185">Reference proteome</keyword>
<sequence length="155" mass="17977">MNFDDQSIVKPLPSVEVVKQEEEYWNAKLPLSLKNILIKANGAIPLEKEFSTEQSSYVIERFLCIVEDTDTDNGVLDIDVTRTRLDERIIFDEDVAGAQLLPFAVLFAGDYLCLNYYENEEEPKVYVWKHEESSDMEPYIEFVADNLNEFLKKVQ</sequence>
<dbReference type="SUPFAM" id="SSF160631">
    <property type="entry name" value="SMI1/KNR4-like"/>
    <property type="match status" value="1"/>
</dbReference>